<dbReference type="CDD" id="cd04083">
    <property type="entry name" value="CBM35_Lmo2446-like"/>
    <property type="match status" value="1"/>
</dbReference>
<evidence type="ECO:0000256" key="3">
    <source>
        <dbReference type="ARBA" id="ARBA00023295"/>
    </source>
</evidence>
<dbReference type="Gene3D" id="3.20.20.80">
    <property type="entry name" value="Glycosidases"/>
    <property type="match status" value="1"/>
</dbReference>
<dbReference type="PROSITE" id="PS51175">
    <property type="entry name" value="CBM6"/>
    <property type="match status" value="1"/>
</dbReference>
<name>A0ABP9RN89_9ACTN</name>
<dbReference type="InterPro" id="IPR008979">
    <property type="entry name" value="Galactose-bd-like_sf"/>
</dbReference>
<evidence type="ECO:0000259" key="5">
    <source>
        <dbReference type="PROSITE" id="PS51175"/>
    </source>
</evidence>
<keyword evidence="3" id="KW-0326">Glycosidase</keyword>
<reference evidence="7" key="1">
    <citation type="journal article" date="2019" name="Int. J. Syst. Evol. Microbiol.">
        <title>The Global Catalogue of Microorganisms (GCM) 10K type strain sequencing project: providing services to taxonomists for standard genome sequencing and annotation.</title>
        <authorList>
            <consortium name="The Broad Institute Genomics Platform"/>
            <consortium name="The Broad Institute Genome Sequencing Center for Infectious Disease"/>
            <person name="Wu L."/>
            <person name="Ma J."/>
        </authorList>
    </citation>
    <scope>NUCLEOTIDE SEQUENCE [LARGE SCALE GENOMIC DNA]</scope>
    <source>
        <strain evidence="7">JCM 18304</strain>
    </source>
</reference>
<evidence type="ECO:0000313" key="6">
    <source>
        <dbReference type="EMBL" id="GAA5180500.1"/>
    </source>
</evidence>
<dbReference type="Proteomes" id="UP001501570">
    <property type="component" value="Unassembled WGS sequence"/>
</dbReference>
<comment type="caution">
    <text evidence="6">The sequence shown here is derived from an EMBL/GenBank/DDBJ whole genome shotgun (WGS) entry which is preliminary data.</text>
</comment>
<proteinExistence type="inferred from homology"/>
<dbReference type="InterPro" id="IPR049166">
    <property type="entry name" value="GH39_cat"/>
</dbReference>
<dbReference type="Gene3D" id="2.60.120.260">
    <property type="entry name" value="Galactose-binding domain-like"/>
    <property type="match status" value="1"/>
</dbReference>
<keyword evidence="4" id="KW-0732">Signal</keyword>
<accession>A0ABP9RN89</accession>
<keyword evidence="2" id="KW-0378">Hydrolase</keyword>
<sequence length="705" mass="73837">MALALAAPLLAAAQSSAAASPTDVKSLSVNLASTTGPATGVGEGILYGVSQDGTQPADQYLQPLHINAFRGGGWFSGGWIKDKYQYGDATKADIASIIAQAKRLQQVSGKGFQYQLLVSDLFGSTGGAPASTMWPCINGDCSNWITFIDTTVNAVKDSGINFAFDIWNEPDLSIFWAPGVNTPQYFQMWDTAYQEIRRLAPNATIVGPSFAFTPQRMPQEWQTWFAHVKAANTVPDMISNHDEGDVDDPVTVGRAIESDATAVGLKPIPLSANEYQPADRQSAGVTAWYVARFAQSNYTNAMRGNWQCCMIPNMTGLLSHAATGWAPTGNWWALRTYADLTGSLVSTSGEVGTTAISAAKDASQQRAVAIVGDSDGYTGAASVTFNGLSSVPWLVRQGEVHVTVYRIPDKAPLYSRPVVFNQTMSASGGSVTVPLTFQSAHDAFGVYLSWTDPQTVTVNAPAQLTAGGTYQIPVTFTNGSGLDDALVQTSLAVSADDPTSASQLHVSCGLAQGSTCLPVLDLPPGGTTTANFTVVVPATAPQVSYRLTGTATAISTGGRVTAQDAVDLTMPCGLGQACEAENGTMGGGACLATDHPGYTGSGFVACFTSSGPSVTQQFSVAADGTYTLDLRYAAGPDGPKQTRTATVSVNGAAAQQISLPLTGSWNTWADATIKLQLKAGTNDITVAYLPSDTGWFNLDHLVVTN</sequence>
<organism evidence="6 7">
    <name type="scientific">Rugosimonospora acidiphila</name>
    <dbReference type="NCBI Taxonomy" id="556531"/>
    <lineage>
        <taxon>Bacteria</taxon>
        <taxon>Bacillati</taxon>
        <taxon>Actinomycetota</taxon>
        <taxon>Actinomycetes</taxon>
        <taxon>Micromonosporales</taxon>
        <taxon>Micromonosporaceae</taxon>
        <taxon>Rugosimonospora</taxon>
    </lineage>
</organism>
<comment type="similarity">
    <text evidence="1">Belongs to the glycosyl hydrolase 39 family.</text>
</comment>
<feature type="domain" description="CBM6" evidence="5">
    <location>
        <begin position="576"/>
        <end position="704"/>
    </location>
</feature>
<dbReference type="Pfam" id="PF01229">
    <property type="entry name" value="Glyco_hydro_39"/>
    <property type="match status" value="1"/>
</dbReference>
<evidence type="ECO:0000313" key="7">
    <source>
        <dbReference type="Proteomes" id="UP001501570"/>
    </source>
</evidence>
<dbReference type="SUPFAM" id="SSF51445">
    <property type="entry name" value="(Trans)glycosidases"/>
    <property type="match status" value="1"/>
</dbReference>
<evidence type="ECO:0000256" key="1">
    <source>
        <dbReference type="ARBA" id="ARBA00008875"/>
    </source>
</evidence>
<dbReference type="InterPro" id="IPR017853">
    <property type="entry name" value="GH"/>
</dbReference>
<dbReference type="SUPFAM" id="SSF49785">
    <property type="entry name" value="Galactose-binding domain-like"/>
    <property type="match status" value="1"/>
</dbReference>
<protein>
    <submittedName>
        <fullName evidence="6">RICIN domain-containing protein</fullName>
    </submittedName>
</protein>
<keyword evidence="7" id="KW-1185">Reference proteome</keyword>
<evidence type="ECO:0000256" key="2">
    <source>
        <dbReference type="ARBA" id="ARBA00022801"/>
    </source>
</evidence>
<gene>
    <name evidence="6" type="ORF">GCM10023322_12940</name>
</gene>
<evidence type="ECO:0000256" key="4">
    <source>
        <dbReference type="SAM" id="SignalP"/>
    </source>
</evidence>
<dbReference type="InterPro" id="IPR005084">
    <property type="entry name" value="CBM6"/>
</dbReference>
<feature type="signal peptide" evidence="4">
    <location>
        <begin position="1"/>
        <end position="18"/>
    </location>
</feature>
<dbReference type="Pfam" id="PF16990">
    <property type="entry name" value="CBM_35"/>
    <property type="match status" value="1"/>
</dbReference>
<feature type="chain" id="PRO_5046179277" evidence="4">
    <location>
        <begin position="19"/>
        <end position="705"/>
    </location>
</feature>
<dbReference type="EMBL" id="BAABJQ010000003">
    <property type="protein sequence ID" value="GAA5180500.1"/>
    <property type="molecule type" value="Genomic_DNA"/>
</dbReference>